<feature type="non-terminal residue" evidence="1">
    <location>
        <position position="1"/>
    </location>
</feature>
<sequence>SCVSCDPYTNPCSQTASCVSTGTAWGALCLCRPGYMNSAPNSSGRIVWPVAGQEHRVFVGPGEPCEQLCPDWTMGATSCSAVPV</sequence>
<dbReference type="OrthoDB" id="291007at2759"/>
<organism evidence="1 2">
    <name type="scientific">Caulochytrium protostelioides</name>
    <dbReference type="NCBI Taxonomy" id="1555241"/>
    <lineage>
        <taxon>Eukaryota</taxon>
        <taxon>Fungi</taxon>
        <taxon>Fungi incertae sedis</taxon>
        <taxon>Chytridiomycota</taxon>
        <taxon>Chytridiomycota incertae sedis</taxon>
        <taxon>Chytridiomycetes</taxon>
        <taxon>Caulochytriales</taxon>
        <taxon>Caulochytriaceae</taxon>
        <taxon>Caulochytrium</taxon>
    </lineage>
</organism>
<evidence type="ECO:0000313" key="2">
    <source>
        <dbReference type="Proteomes" id="UP000274922"/>
    </source>
</evidence>
<evidence type="ECO:0008006" key="3">
    <source>
        <dbReference type="Google" id="ProtNLM"/>
    </source>
</evidence>
<dbReference type="Proteomes" id="UP000274922">
    <property type="component" value="Unassembled WGS sequence"/>
</dbReference>
<protein>
    <recommendedName>
        <fullName evidence="3">EGF-like domain-containing protein</fullName>
    </recommendedName>
</protein>
<dbReference type="EMBL" id="ML014357">
    <property type="protein sequence ID" value="RKO98825.1"/>
    <property type="molecule type" value="Genomic_DNA"/>
</dbReference>
<evidence type="ECO:0000313" key="1">
    <source>
        <dbReference type="EMBL" id="RKO98825.1"/>
    </source>
</evidence>
<dbReference type="AlphaFoldDB" id="A0A4P9X1B2"/>
<feature type="non-terminal residue" evidence="1">
    <location>
        <position position="84"/>
    </location>
</feature>
<reference evidence="2" key="1">
    <citation type="journal article" date="2018" name="Nat. Microbiol.">
        <title>Leveraging single-cell genomics to expand the fungal tree of life.</title>
        <authorList>
            <person name="Ahrendt S.R."/>
            <person name="Quandt C.A."/>
            <person name="Ciobanu D."/>
            <person name="Clum A."/>
            <person name="Salamov A."/>
            <person name="Andreopoulos B."/>
            <person name="Cheng J.F."/>
            <person name="Woyke T."/>
            <person name="Pelin A."/>
            <person name="Henrissat B."/>
            <person name="Reynolds N.K."/>
            <person name="Benny G.L."/>
            <person name="Smith M.E."/>
            <person name="James T.Y."/>
            <person name="Grigoriev I.V."/>
        </authorList>
    </citation>
    <scope>NUCLEOTIDE SEQUENCE [LARGE SCALE GENOMIC DNA]</scope>
    <source>
        <strain evidence="2">ATCC 52028</strain>
    </source>
</reference>
<proteinExistence type="predicted"/>
<gene>
    <name evidence="1" type="ORF">CXG81DRAFT_2132</name>
</gene>
<keyword evidence="2" id="KW-1185">Reference proteome</keyword>
<accession>A0A4P9X1B2</accession>
<name>A0A4P9X1B2_9FUNG</name>